<evidence type="ECO:0000256" key="1">
    <source>
        <dbReference type="ARBA" id="ARBA00022612"/>
    </source>
</evidence>
<dbReference type="NCBIfam" id="TIGR01760">
    <property type="entry name" value="tape_meas_TP901"/>
    <property type="match status" value="1"/>
</dbReference>
<gene>
    <name evidence="4" type="ORF">GCM10022377_10250</name>
</gene>
<evidence type="ECO:0000313" key="5">
    <source>
        <dbReference type="Proteomes" id="UP001501536"/>
    </source>
</evidence>
<keyword evidence="1" id="KW-1188">Viral release from host cell</keyword>
<feature type="domain" description="Phage tail tape measure protein" evidence="3">
    <location>
        <begin position="99"/>
        <end position="293"/>
    </location>
</feature>
<feature type="region of interest" description="Disordered" evidence="2">
    <location>
        <begin position="885"/>
        <end position="905"/>
    </location>
</feature>
<accession>A0ABP7D4U6</accession>
<dbReference type="Proteomes" id="UP001501536">
    <property type="component" value="Unassembled WGS sequence"/>
</dbReference>
<name>A0ABP7D4U6_9MICC</name>
<dbReference type="Pfam" id="PF10145">
    <property type="entry name" value="PhageMin_Tail"/>
    <property type="match status" value="1"/>
</dbReference>
<dbReference type="PANTHER" id="PTHR37813:SF1">
    <property type="entry name" value="FELS-2 PROPHAGE PROTEIN"/>
    <property type="match status" value="1"/>
</dbReference>
<keyword evidence="5" id="KW-1185">Reference proteome</keyword>
<reference evidence="5" key="1">
    <citation type="journal article" date="2019" name="Int. J. Syst. Evol. Microbiol.">
        <title>The Global Catalogue of Microorganisms (GCM) 10K type strain sequencing project: providing services to taxonomists for standard genome sequencing and annotation.</title>
        <authorList>
            <consortium name="The Broad Institute Genomics Platform"/>
            <consortium name="The Broad Institute Genome Sequencing Center for Infectious Disease"/>
            <person name="Wu L."/>
            <person name="Ma J."/>
        </authorList>
    </citation>
    <scope>NUCLEOTIDE SEQUENCE [LARGE SCALE GENOMIC DNA]</scope>
    <source>
        <strain evidence="5">JCM 16961</strain>
    </source>
</reference>
<protein>
    <recommendedName>
        <fullName evidence="3">Phage tail tape measure protein domain-containing protein</fullName>
    </recommendedName>
</protein>
<evidence type="ECO:0000256" key="2">
    <source>
        <dbReference type="SAM" id="MobiDB-lite"/>
    </source>
</evidence>
<organism evidence="4 5">
    <name type="scientific">Zhihengliuella alba</name>
    <dbReference type="NCBI Taxonomy" id="547018"/>
    <lineage>
        <taxon>Bacteria</taxon>
        <taxon>Bacillati</taxon>
        <taxon>Actinomycetota</taxon>
        <taxon>Actinomycetes</taxon>
        <taxon>Micrococcales</taxon>
        <taxon>Micrococcaceae</taxon>
        <taxon>Zhihengliuella</taxon>
    </lineage>
</organism>
<comment type="caution">
    <text evidence="4">The sequence shown here is derived from an EMBL/GenBank/DDBJ whole genome shotgun (WGS) entry which is preliminary data.</text>
</comment>
<evidence type="ECO:0000313" key="4">
    <source>
        <dbReference type="EMBL" id="GAA3699182.1"/>
    </source>
</evidence>
<dbReference type="PANTHER" id="PTHR37813">
    <property type="entry name" value="FELS-2 PROPHAGE PROTEIN"/>
    <property type="match status" value="1"/>
</dbReference>
<evidence type="ECO:0000259" key="3">
    <source>
        <dbReference type="Pfam" id="PF10145"/>
    </source>
</evidence>
<proteinExistence type="predicted"/>
<dbReference type="EMBL" id="BAABCJ010000001">
    <property type="protein sequence ID" value="GAA3699182.1"/>
    <property type="molecule type" value="Genomic_DNA"/>
</dbReference>
<dbReference type="RefSeq" id="WP_344880863.1">
    <property type="nucleotide sequence ID" value="NZ_BAABCJ010000001.1"/>
</dbReference>
<sequence length="1050" mass="108117">MADRSVKLTLDAKVTGLVNGLKTGQRAVSDFGNRLETFQQKNAASLDRIGTDATRVGLVIGAGFAAAGKAAIDWESQWAGVMKTVDASPAQYEALEQGLRDLAKTLPATHEEIAGVAEAAGQLGVAREDVLGFTETMIDLGVSTNLTAEDAATSIAQISNVMGTMEREGSEGVERFGATLVELGNNGASTEADILNMAQRIAGAGATVGATESDVLALSNTLASMGVRAELGGGVATRVLLKMRTAVDEGGDSLQTFAETAGVSAEEFASKFRSSPMEALQLVAGGINNVNEAGGNVTATLKDMGIKGTEETQVMLALANSGDLLTESLKMGAAAWEENSALTEEAQKRYETAESKIKIAWNNIKDAAITAGEVMLPMIAGLADGVADLAQWFGSLPAPVQTALVLLGGITGVGAGVVGAFLKLAPEVRATRDALQALAPAGSKASGALKNVGKAAGFAAGLAAFAVIGGKIQSAGYMKDIPEGTGHIAEALAKVAQEAPGAAEALDSVFSGINGEGLSPSIKSMNDAIDVLFGDSGVQKAERWAQGIITPLTGIKGSVSIAEDAFGGIDQELANLVSSGSADAAADAMGLVESKLKESGVGAEEAARLFPMYADALARVEAESPAMAEAVAETVDPMQESADAAQDAADALDDYFDGLVATGQIAISESEAHIRLAESIRGAASALDENGKTLDINTEKGAANRRALNGIADATHGVMSSMQDSGRTAGEMAVEVQKGRDAFIQAATAAGMEADEAARLADEANLIPANVFTEYESNAAGEIQKITDLHAWIQSTPDKKITITDDSPVTKKALEDLGYIVTTLPDGRIEVSETGTTATGEKIDKTAGKKRTAKIDAEAITGAANSALDWLARSRTATIHTNYTSTGQRAAERANFGQSRQQHGGRVIRRYSNGGRLPATGLGTDKILGMDANGNPTAWVDDREWVINRRMSDKYHDELQAINNGTFPQLAGGGLVPAPSPSPRSAGPVGVQGGAQIAEQVSAAVSAAIAASFPSTLEAKFGPGAGRVLADLVNREVKNATSGRQSIYRK</sequence>
<dbReference type="InterPro" id="IPR010090">
    <property type="entry name" value="Phage_tape_meas"/>
</dbReference>